<name>A0ABN3PMR4_9ACTN</name>
<comment type="caution">
    <text evidence="1">The sequence shown here is derived from an EMBL/GenBank/DDBJ whole genome shotgun (WGS) entry which is preliminary data.</text>
</comment>
<dbReference type="EMBL" id="BAAATD010000002">
    <property type="protein sequence ID" value="GAA2589727.1"/>
    <property type="molecule type" value="Genomic_DNA"/>
</dbReference>
<evidence type="ECO:0000313" key="2">
    <source>
        <dbReference type="Proteomes" id="UP001501509"/>
    </source>
</evidence>
<accession>A0ABN3PMR4</accession>
<reference evidence="1 2" key="1">
    <citation type="journal article" date="2019" name="Int. J. Syst. Evol. Microbiol.">
        <title>The Global Catalogue of Microorganisms (GCM) 10K type strain sequencing project: providing services to taxonomists for standard genome sequencing and annotation.</title>
        <authorList>
            <consortium name="The Broad Institute Genomics Platform"/>
            <consortium name="The Broad Institute Genome Sequencing Center for Infectious Disease"/>
            <person name="Wu L."/>
            <person name="Ma J."/>
        </authorList>
    </citation>
    <scope>NUCLEOTIDE SEQUENCE [LARGE SCALE GENOMIC DNA]</scope>
    <source>
        <strain evidence="1 2">JCM 6833</strain>
    </source>
</reference>
<protein>
    <submittedName>
        <fullName evidence="1">Uncharacterized protein</fullName>
    </submittedName>
</protein>
<proteinExistence type="predicted"/>
<gene>
    <name evidence="1" type="ORF">GCM10010411_23270</name>
</gene>
<evidence type="ECO:0000313" key="1">
    <source>
        <dbReference type="EMBL" id="GAA2589727.1"/>
    </source>
</evidence>
<dbReference type="Proteomes" id="UP001501509">
    <property type="component" value="Unassembled WGS sequence"/>
</dbReference>
<sequence length="88" mass="9679">MDLPQKGKVSGMEDKRADVQELSDFELHVYETVAEIDKAGGAASIDTLRNLIDRPEEDIWAALSHLVSANHVHSTARGFTLGPHDWAP</sequence>
<keyword evidence="2" id="KW-1185">Reference proteome</keyword>
<organism evidence="1 2">
    <name type="scientific">Actinomadura fulvescens</name>
    <dbReference type="NCBI Taxonomy" id="46160"/>
    <lineage>
        <taxon>Bacteria</taxon>
        <taxon>Bacillati</taxon>
        <taxon>Actinomycetota</taxon>
        <taxon>Actinomycetes</taxon>
        <taxon>Streptosporangiales</taxon>
        <taxon>Thermomonosporaceae</taxon>
        <taxon>Actinomadura</taxon>
    </lineage>
</organism>